<keyword evidence="1" id="KW-0812">Transmembrane</keyword>
<dbReference type="EMBL" id="JBHUCX010000099">
    <property type="protein sequence ID" value="MFD1677880.1"/>
    <property type="molecule type" value="Genomic_DNA"/>
</dbReference>
<reference evidence="3" key="1">
    <citation type="journal article" date="2019" name="Int. J. Syst. Evol. Microbiol.">
        <title>The Global Catalogue of Microorganisms (GCM) 10K type strain sequencing project: providing services to taxonomists for standard genome sequencing and annotation.</title>
        <authorList>
            <consortium name="The Broad Institute Genomics Platform"/>
            <consortium name="The Broad Institute Genome Sequencing Center for Infectious Disease"/>
            <person name="Wu L."/>
            <person name="Ma J."/>
        </authorList>
    </citation>
    <scope>NUCLEOTIDE SEQUENCE [LARGE SCALE GENOMIC DNA]</scope>
    <source>
        <strain evidence="3">CGMCC 1.12286</strain>
    </source>
</reference>
<feature type="transmembrane region" description="Helical" evidence="1">
    <location>
        <begin position="39"/>
        <end position="58"/>
    </location>
</feature>
<evidence type="ECO:0000313" key="2">
    <source>
        <dbReference type="EMBL" id="MFD1677880.1"/>
    </source>
</evidence>
<dbReference type="Proteomes" id="UP001597079">
    <property type="component" value="Unassembled WGS sequence"/>
</dbReference>
<keyword evidence="3" id="KW-1185">Reference proteome</keyword>
<keyword evidence="1" id="KW-1133">Transmembrane helix</keyword>
<feature type="transmembrane region" description="Helical" evidence="1">
    <location>
        <begin position="193"/>
        <end position="212"/>
    </location>
</feature>
<proteinExistence type="predicted"/>
<feature type="transmembrane region" description="Helical" evidence="1">
    <location>
        <begin position="155"/>
        <end position="173"/>
    </location>
</feature>
<keyword evidence="1" id="KW-0472">Membrane</keyword>
<feature type="transmembrane region" description="Helical" evidence="1">
    <location>
        <begin position="98"/>
        <end position="120"/>
    </location>
</feature>
<evidence type="ECO:0000256" key="1">
    <source>
        <dbReference type="SAM" id="Phobius"/>
    </source>
</evidence>
<feature type="transmembrane region" description="Helical" evidence="1">
    <location>
        <begin position="6"/>
        <end position="27"/>
    </location>
</feature>
<comment type="caution">
    <text evidence="2">The sequence shown here is derived from an EMBL/GenBank/DDBJ whole genome shotgun (WGS) entry which is preliminary data.</text>
</comment>
<dbReference type="RefSeq" id="WP_377945802.1">
    <property type="nucleotide sequence ID" value="NZ_JBHUCX010000099.1"/>
</dbReference>
<protein>
    <recommendedName>
        <fullName evidence="4">TerC family protein</fullName>
    </recommendedName>
</protein>
<feature type="transmembrane region" description="Helical" evidence="1">
    <location>
        <begin position="126"/>
        <end position="146"/>
    </location>
</feature>
<evidence type="ECO:0008006" key="4">
    <source>
        <dbReference type="Google" id="ProtNLM"/>
    </source>
</evidence>
<feature type="transmembrane region" description="Helical" evidence="1">
    <location>
        <begin position="64"/>
        <end position="86"/>
    </location>
</feature>
<organism evidence="2 3">
    <name type="scientific">Alicyclobacillus fodiniaquatilis</name>
    <dbReference type="NCBI Taxonomy" id="1661150"/>
    <lineage>
        <taxon>Bacteria</taxon>
        <taxon>Bacillati</taxon>
        <taxon>Bacillota</taxon>
        <taxon>Bacilli</taxon>
        <taxon>Bacillales</taxon>
        <taxon>Alicyclobacillaceae</taxon>
        <taxon>Alicyclobacillus</taxon>
    </lineage>
</organism>
<gene>
    <name evidence="2" type="ORF">ACFSB2_24760</name>
</gene>
<evidence type="ECO:0000313" key="3">
    <source>
        <dbReference type="Proteomes" id="UP001597079"/>
    </source>
</evidence>
<sequence>MQTSSLGIILIALIVAVDNALLVGLLLPTNTTVEEKRVTLSVIGVLLAASQIVLAVGIDHLLGHVLFRVIAIVLLGWMSIHTLGIGPQHRAMFGRFGTIAKLWIFTVFGNLDNMIWLGSVLKGDRFWLIISSVGTIPVFVNVGLLLSRQIEKKQWILPIGAGMMAWAAASLMLDIPSIKHFIENLDDAPRTTFQCLITIAILVIGFGIRHTIFRNVKAKK</sequence>
<name>A0ABW4JPX0_9BACL</name>
<accession>A0ABW4JPX0</accession>